<evidence type="ECO:0000313" key="9">
    <source>
        <dbReference type="Proteomes" id="UP001556367"/>
    </source>
</evidence>
<reference evidence="9" key="1">
    <citation type="submission" date="2024-06" db="EMBL/GenBank/DDBJ databases">
        <title>Multi-omics analyses provide insights into the biosynthesis of the anticancer antibiotic pleurotin in Hohenbuehelia grisea.</title>
        <authorList>
            <person name="Weaver J.A."/>
            <person name="Alberti F."/>
        </authorList>
    </citation>
    <scope>NUCLEOTIDE SEQUENCE [LARGE SCALE GENOMIC DNA]</scope>
    <source>
        <strain evidence="9">T-177</strain>
    </source>
</reference>
<proteinExistence type="predicted"/>
<evidence type="ECO:0000313" key="8">
    <source>
        <dbReference type="EMBL" id="KAL0952298.1"/>
    </source>
</evidence>
<evidence type="ECO:0000256" key="6">
    <source>
        <dbReference type="SAM" id="MobiDB-lite"/>
    </source>
</evidence>
<dbReference type="EMBL" id="JASNQZ010000010">
    <property type="protein sequence ID" value="KAL0952298.1"/>
    <property type="molecule type" value="Genomic_DNA"/>
</dbReference>
<accession>A0ABR3JA15</accession>
<dbReference type="CDD" id="cd04515">
    <property type="entry name" value="Alpha_kinase"/>
    <property type="match status" value="1"/>
</dbReference>
<dbReference type="InterPro" id="IPR004166">
    <property type="entry name" value="a-kinase_dom"/>
</dbReference>
<comment type="caution">
    <text evidence="8">The sequence shown here is derived from an EMBL/GenBank/DDBJ whole genome shotgun (WGS) entry which is preliminary data.</text>
</comment>
<feature type="region of interest" description="Disordered" evidence="6">
    <location>
        <begin position="224"/>
        <end position="249"/>
    </location>
</feature>
<protein>
    <recommendedName>
        <fullName evidence="7">Alpha-type protein kinase domain-containing protein</fullName>
    </recommendedName>
</protein>
<evidence type="ECO:0000256" key="5">
    <source>
        <dbReference type="ARBA" id="ARBA00022840"/>
    </source>
</evidence>
<evidence type="ECO:0000256" key="2">
    <source>
        <dbReference type="ARBA" id="ARBA00022679"/>
    </source>
</evidence>
<dbReference type="Proteomes" id="UP001556367">
    <property type="component" value="Unassembled WGS sequence"/>
</dbReference>
<sequence>MPDTGPVQTCNARECKAHAQATSDTPGPLEASSSANSISASISEANQARALATAGRLKNLNQMKNIGPTTPLTTDVLLSHEHGGGAPGEPKTMVAWNVRFSNQPKRVDDNIGNAARKFANSLPMPDLLKILLDTVNVEWTRSHSTPLAVEDASIRFHGNRVLEPNTMTLNLGHFYTHYSSPSNAAIYVENPPKNCQHLRKKNSPLLCLEIYIDYESWFCRTHEDSENNSLPVTTKPSRKRSRVESTTVASTRAKQTRKSTTFSSGFTLGKAIPTARSAVFLKIVTCSMNVENARPQLHKGAEVLKGMIHDQPFAKGLMKAVFDLELVSKADTYVGKRFFRLDDEASLDLASSTVTVADNKIHMEAELVRSAWGSWFLAEFFARCEKSDIAIYRNIAFADVFLAKETETPSIASGVGIIIDEEEDGITWLVEKKRSTSVLKFSGTLSHKPQRRDQLSQTIYAFAHFVWGYSNNTLVFADIQGTPTRLDGKDGLVLFDIMTHTVDGDSGVGDCGKEGIETFLDDHQCLDICKRLCLPDSIPLTLPSTKSVSSHAKQKRRKTDRDIAASAASSGEEFDELSEE</sequence>
<evidence type="ECO:0000256" key="4">
    <source>
        <dbReference type="ARBA" id="ARBA00022777"/>
    </source>
</evidence>
<feature type="domain" description="Alpha-type protein kinase" evidence="7">
    <location>
        <begin position="272"/>
        <end position="537"/>
    </location>
</feature>
<dbReference type="PANTHER" id="PTHR45992">
    <property type="entry name" value="EUKARYOTIC ELONGATION FACTOR 2 KINASE-RELATED"/>
    <property type="match status" value="1"/>
</dbReference>
<dbReference type="PANTHER" id="PTHR45992:SF2">
    <property type="entry name" value="EUKARYOTIC ELONGATION FACTOR 2 KINASE"/>
    <property type="match status" value="1"/>
</dbReference>
<dbReference type="InterPro" id="IPR051852">
    <property type="entry name" value="Alpha-type_PK"/>
</dbReference>
<evidence type="ECO:0000256" key="3">
    <source>
        <dbReference type="ARBA" id="ARBA00022741"/>
    </source>
</evidence>
<keyword evidence="4" id="KW-0418">Kinase</keyword>
<keyword evidence="5" id="KW-0067">ATP-binding</keyword>
<dbReference type="SMART" id="SM00811">
    <property type="entry name" value="Alpha_kinase"/>
    <property type="match status" value="1"/>
</dbReference>
<name>A0ABR3JA15_9AGAR</name>
<keyword evidence="3" id="KW-0547">Nucleotide-binding</keyword>
<dbReference type="Pfam" id="PF02816">
    <property type="entry name" value="Alpha_kinase"/>
    <property type="match status" value="1"/>
</dbReference>
<keyword evidence="9" id="KW-1185">Reference proteome</keyword>
<dbReference type="PROSITE" id="PS51158">
    <property type="entry name" value="ALPHA_KINASE"/>
    <property type="match status" value="1"/>
</dbReference>
<keyword evidence="2" id="KW-0808">Transferase</keyword>
<gene>
    <name evidence="8" type="ORF">HGRIS_006587</name>
</gene>
<evidence type="ECO:0000259" key="7">
    <source>
        <dbReference type="PROSITE" id="PS51158"/>
    </source>
</evidence>
<dbReference type="Gene3D" id="3.20.200.10">
    <property type="entry name" value="MHCK/EF2 kinase"/>
    <property type="match status" value="1"/>
</dbReference>
<dbReference type="SUPFAM" id="SSF56112">
    <property type="entry name" value="Protein kinase-like (PK-like)"/>
    <property type="match status" value="1"/>
</dbReference>
<keyword evidence="1" id="KW-0723">Serine/threonine-protein kinase</keyword>
<organism evidence="8 9">
    <name type="scientific">Hohenbuehelia grisea</name>
    <dbReference type="NCBI Taxonomy" id="104357"/>
    <lineage>
        <taxon>Eukaryota</taxon>
        <taxon>Fungi</taxon>
        <taxon>Dikarya</taxon>
        <taxon>Basidiomycota</taxon>
        <taxon>Agaricomycotina</taxon>
        <taxon>Agaricomycetes</taxon>
        <taxon>Agaricomycetidae</taxon>
        <taxon>Agaricales</taxon>
        <taxon>Pleurotineae</taxon>
        <taxon>Pleurotaceae</taxon>
        <taxon>Hohenbuehelia</taxon>
    </lineage>
</organism>
<feature type="region of interest" description="Disordered" evidence="6">
    <location>
        <begin position="545"/>
        <end position="580"/>
    </location>
</feature>
<dbReference type="InterPro" id="IPR011009">
    <property type="entry name" value="Kinase-like_dom_sf"/>
</dbReference>
<evidence type="ECO:0000256" key="1">
    <source>
        <dbReference type="ARBA" id="ARBA00022527"/>
    </source>
</evidence>